<dbReference type="Proteomes" id="UP000253919">
    <property type="component" value="Unassembled WGS sequence"/>
</dbReference>
<gene>
    <name evidence="1" type="ORF">AHMF7616_04740</name>
</gene>
<proteinExistence type="predicted"/>
<name>A0A369QTF5_9BACT</name>
<organism evidence="1 2">
    <name type="scientific">Adhaeribacter pallidiroseus</name>
    <dbReference type="NCBI Taxonomy" id="2072847"/>
    <lineage>
        <taxon>Bacteria</taxon>
        <taxon>Pseudomonadati</taxon>
        <taxon>Bacteroidota</taxon>
        <taxon>Cytophagia</taxon>
        <taxon>Cytophagales</taxon>
        <taxon>Hymenobacteraceae</taxon>
        <taxon>Adhaeribacter</taxon>
    </lineage>
</organism>
<reference evidence="1 2" key="1">
    <citation type="submission" date="2018-04" db="EMBL/GenBank/DDBJ databases">
        <title>Adhaeribacter sp. HMF7616 genome sequencing and assembly.</title>
        <authorList>
            <person name="Kang H."/>
            <person name="Kang J."/>
            <person name="Cha I."/>
            <person name="Kim H."/>
            <person name="Joh K."/>
        </authorList>
    </citation>
    <scope>NUCLEOTIDE SEQUENCE [LARGE SCALE GENOMIC DNA]</scope>
    <source>
        <strain evidence="1 2">HMF7616</strain>
    </source>
</reference>
<dbReference type="InterPro" id="IPR014985">
    <property type="entry name" value="WbqC"/>
</dbReference>
<protein>
    <recommendedName>
        <fullName evidence="3">WbqC-like protein</fullName>
    </recommendedName>
</protein>
<evidence type="ECO:0000313" key="1">
    <source>
        <dbReference type="EMBL" id="RDC66109.1"/>
    </source>
</evidence>
<dbReference type="Pfam" id="PF08889">
    <property type="entry name" value="WbqC"/>
    <property type="match status" value="1"/>
</dbReference>
<sequence>MRIAIMQPYLFPYVGYFQLIQAVDKFVLFDDVQYIKKGWINRNFILVNGKATMFTVPLQKASQNKLINEIKIADEVNWKEKLLKTVECAYRKADHFDTVFPLLVDIISVREENISKLIYFSLNKILKYLEIHKHLIPSSTIYDNNALKAQHRIINICLKEKALVYLNAIGGKELYDKETFEQHQLKLGFVRPVFRPYTQFSAEFLPGLSIIDVLMHNSPEQVVHFFKEYMLEDVHNVETFH</sequence>
<evidence type="ECO:0008006" key="3">
    <source>
        <dbReference type="Google" id="ProtNLM"/>
    </source>
</evidence>
<keyword evidence="2" id="KW-1185">Reference proteome</keyword>
<accession>A0A369QTF5</accession>
<comment type="caution">
    <text evidence="1">The sequence shown here is derived from an EMBL/GenBank/DDBJ whole genome shotgun (WGS) entry which is preliminary data.</text>
</comment>
<dbReference type="AlphaFoldDB" id="A0A369QTF5"/>
<dbReference type="OrthoDB" id="3611744at2"/>
<dbReference type="EMBL" id="QASA01000001">
    <property type="protein sequence ID" value="RDC66109.1"/>
    <property type="molecule type" value="Genomic_DNA"/>
</dbReference>
<evidence type="ECO:0000313" key="2">
    <source>
        <dbReference type="Proteomes" id="UP000253919"/>
    </source>
</evidence>